<gene>
    <name evidence="1" type="ORF">IHE45_06G026000</name>
</gene>
<dbReference type="EMBL" id="CM037016">
    <property type="protein sequence ID" value="KAH7678926.1"/>
    <property type="molecule type" value="Genomic_DNA"/>
</dbReference>
<dbReference type="Proteomes" id="UP000827976">
    <property type="component" value="Chromosome 6"/>
</dbReference>
<organism evidence="1 2">
    <name type="scientific">Dioscorea alata</name>
    <name type="common">Purple yam</name>
    <dbReference type="NCBI Taxonomy" id="55571"/>
    <lineage>
        <taxon>Eukaryota</taxon>
        <taxon>Viridiplantae</taxon>
        <taxon>Streptophyta</taxon>
        <taxon>Embryophyta</taxon>
        <taxon>Tracheophyta</taxon>
        <taxon>Spermatophyta</taxon>
        <taxon>Magnoliopsida</taxon>
        <taxon>Liliopsida</taxon>
        <taxon>Dioscoreales</taxon>
        <taxon>Dioscoreaceae</taxon>
        <taxon>Dioscorea</taxon>
    </lineage>
</organism>
<evidence type="ECO:0000313" key="2">
    <source>
        <dbReference type="Proteomes" id="UP000827976"/>
    </source>
</evidence>
<comment type="caution">
    <text evidence="1">The sequence shown here is derived from an EMBL/GenBank/DDBJ whole genome shotgun (WGS) entry which is preliminary data.</text>
</comment>
<reference evidence="2" key="1">
    <citation type="journal article" date="2022" name="Nat. Commun.">
        <title>Chromosome evolution and the genetic basis of agronomically important traits in greater yam.</title>
        <authorList>
            <person name="Bredeson J.V."/>
            <person name="Lyons J.B."/>
            <person name="Oniyinde I.O."/>
            <person name="Okereke N.R."/>
            <person name="Kolade O."/>
            <person name="Nnabue I."/>
            <person name="Nwadili C.O."/>
            <person name="Hribova E."/>
            <person name="Parker M."/>
            <person name="Nwogha J."/>
            <person name="Shu S."/>
            <person name="Carlson J."/>
            <person name="Kariba R."/>
            <person name="Muthemba S."/>
            <person name="Knop K."/>
            <person name="Barton G.J."/>
            <person name="Sherwood A.V."/>
            <person name="Lopez-Montes A."/>
            <person name="Asiedu R."/>
            <person name="Jamnadass R."/>
            <person name="Muchugi A."/>
            <person name="Goodstein D."/>
            <person name="Egesi C.N."/>
            <person name="Featherston J."/>
            <person name="Asfaw A."/>
            <person name="Simpson G.G."/>
            <person name="Dolezel J."/>
            <person name="Hendre P.S."/>
            <person name="Van Deynze A."/>
            <person name="Kumar P.L."/>
            <person name="Obidiegwu J.E."/>
            <person name="Bhattacharjee R."/>
            <person name="Rokhsar D.S."/>
        </authorList>
    </citation>
    <scope>NUCLEOTIDE SEQUENCE [LARGE SCALE GENOMIC DNA]</scope>
    <source>
        <strain evidence="2">cv. TDa95/00328</strain>
    </source>
</reference>
<keyword evidence="2" id="KW-1185">Reference proteome</keyword>
<proteinExistence type="predicted"/>
<evidence type="ECO:0000313" key="1">
    <source>
        <dbReference type="EMBL" id="KAH7678926.1"/>
    </source>
</evidence>
<name>A0ACB7VW25_DIOAL</name>
<sequence length="326" mass="35992">MSSGGTHWCHQCQQTIRPRDRNLVCPNCDGGFIEELNEMHGIGSTFDLHRMFMDRHRGNPLGLMEALTTFMSHGMGARNREVDVRGRTNSFPDPRMGFGDGPWLIFQGHLPSRMGDNGGFDFLINGGHGGHGFGMRRADAADYFLGPGLDELIEQLSRNNRHGPPPASRSAIDALPTIKISQKHLRRDSHCPVCKEQFELSSEARVMPCKHIYHSDCIVPWLVQHNTCPVCRLELLHPGSARNARTRSSNSSAGSGSSSSGLRSNSTGTESDGDRNGRRNPFSFLWPFRTSNSNPGSHQHESGGSNSASVPEDNNHPMTYSGWPFD</sequence>
<accession>A0ACB7VW25</accession>
<protein>
    <submittedName>
        <fullName evidence="1">E3 ubiquitin-protein ligase RNF115/126 protein</fullName>
    </submittedName>
</protein>